<name>A0A7S2AQI3_9DINO</name>
<accession>A0A7S2AQI3</accession>
<evidence type="ECO:0008006" key="2">
    <source>
        <dbReference type="Google" id="ProtNLM"/>
    </source>
</evidence>
<gene>
    <name evidence="1" type="ORF">AAND1436_LOCUS5505</name>
</gene>
<dbReference type="SUPFAM" id="SSF52540">
    <property type="entry name" value="P-loop containing nucleoside triphosphate hydrolases"/>
    <property type="match status" value="1"/>
</dbReference>
<organism evidence="1">
    <name type="scientific">Alexandrium andersonii</name>
    <dbReference type="NCBI Taxonomy" id="327968"/>
    <lineage>
        <taxon>Eukaryota</taxon>
        <taxon>Sar</taxon>
        <taxon>Alveolata</taxon>
        <taxon>Dinophyceae</taxon>
        <taxon>Gonyaulacales</taxon>
        <taxon>Pyrocystaceae</taxon>
        <taxon>Alexandrium</taxon>
    </lineage>
</organism>
<proteinExistence type="predicted"/>
<dbReference type="Gene3D" id="3.40.50.300">
    <property type="entry name" value="P-loop containing nucleotide triphosphate hydrolases"/>
    <property type="match status" value="1"/>
</dbReference>
<reference evidence="1" key="1">
    <citation type="submission" date="2021-01" db="EMBL/GenBank/DDBJ databases">
        <authorList>
            <person name="Corre E."/>
            <person name="Pelletier E."/>
            <person name="Niang G."/>
            <person name="Scheremetjew M."/>
            <person name="Finn R."/>
            <person name="Kale V."/>
            <person name="Holt S."/>
            <person name="Cochrane G."/>
            <person name="Meng A."/>
            <person name="Brown T."/>
            <person name="Cohen L."/>
        </authorList>
    </citation>
    <scope>NUCLEOTIDE SEQUENCE</scope>
    <source>
        <strain evidence="1">CCMP2222</strain>
    </source>
</reference>
<dbReference type="GO" id="GO:0015421">
    <property type="term" value="F:ABC-type oligopeptide transporter activity"/>
    <property type="evidence" value="ECO:0007669"/>
    <property type="project" value="TreeGrafter"/>
</dbReference>
<evidence type="ECO:0000313" key="1">
    <source>
        <dbReference type="EMBL" id="CAD9373605.1"/>
    </source>
</evidence>
<dbReference type="PANTHER" id="PTHR43394:SF14">
    <property type="entry name" value="TRANSPORTER 2, ATP BINDING CASSETTE SUBFAMILY B"/>
    <property type="match status" value="1"/>
</dbReference>
<dbReference type="InterPro" id="IPR039421">
    <property type="entry name" value="Type_1_exporter"/>
</dbReference>
<dbReference type="AlphaFoldDB" id="A0A7S2AQI3"/>
<dbReference type="InterPro" id="IPR027417">
    <property type="entry name" value="P-loop_NTPase"/>
</dbReference>
<dbReference type="PANTHER" id="PTHR43394">
    <property type="entry name" value="ATP-DEPENDENT PERMEASE MDL1, MITOCHONDRIAL"/>
    <property type="match status" value="1"/>
</dbReference>
<sequence>MAARALVRRPKVLILDECTASLDRESADRLLEVLSSRSKGVTVLAIAHRLRFVLKSDRILVLSMGKVVACDTPAKLLEQPDSYFSVNLRYEQQEEPSSPTAASG</sequence>
<protein>
    <recommendedName>
        <fullName evidence="2">ABC transporter domain-containing protein</fullName>
    </recommendedName>
</protein>
<dbReference type="EMBL" id="HBGQ01011266">
    <property type="protein sequence ID" value="CAD9373605.1"/>
    <property type="molecule type" value="Transcribed_RNA"/>
</dbReference>